<accession>A0A6M4PQY9</accession>
<gene>
    <name evidence="2" type="ORF">HKX69_23550</name>
</gene>
<dbReference type="Proteomes" id="UP000502641">
    <property type="component" value="Chromosome"/>
</dbReference>
<reference evidence="2 3" key="1">
    <citation type="submission" date="2020-05" db="EMBL/GenBank/DDBJ databases">
        <authorList>
            <person name="Li K."/>
        </authorList>
    </citation>
    <scope>NUCLEOTIDE SEQUENCE [LARGE SCALE GENOMIC DNA]</scope>
    <source>
        <strain evidence="3">jing01</strain>
    </source>
</reference>
<evidence type="ECO:0000313" key="2">
    <source>
        <dbReference type="EMBL" id="QJS12096.1"/>
    </source>
</evidence>
<name>A0A6M4PQY9_9ACTN</name>
<feature type="region of interest" description="Disordered" evidence="1">
    <location>
        <begin position="733"/>
        <end position="769"/>
    </location>
</feature>
<protein>
    <recommendedName>
        <fullName evidence="4">AG2 protein</fullName>
    </recommendedName>
</protein>
<proteinExistence type="predicted"/>
<dbReference type="AlphaFoldDB" id="A0A6M4PQY9"/>
<dbReference type="InterPro" id="IPR036689">
    <property type="entry name" value="ESAT-6-like_sf"/>
</dbReference>
<dbReference type="EMBL" id="CP053189">
    <property type="protein sequence ID" value="QJS12096.1"/>
    <property type="molecule type" value="Genomic_DNA"/>
</dbReference>
<feature type="region of interest" description="Disordered" evidence="1">
    <location>
        <begin position="697"/>
        <end position="719"/>
    </location>
</feature>
<keyword evidence="3" id="KW-1185">Reference proteome</keyword>
<dbReference type="KEGG" id="sarg:HKX69_23550"/>
<evidence type="ECO:0000313" key="3">
    <source>
        <dbReference type="Proteomes" id="UP000502641"/>
    </source>
</evidence>
<evidence type="ECO:0008006" key="4">
    <source>
        <dbReference type="Google" id="ProtNLM"/>
    </source>
</evidence>
<sequence length="769" mass="83641">MALAFTDLIEVDLGKLATAVSDWKKAVDGLKGSAESARSGMQAKSDSARWAGVNATVTREFIAKTAKEISDLHAEANSIYQVLQDGHTELQSLQKQMRAAVQVDAPHLGVRVEDIGEGKVRCYYAHVRGDTDERTQEQLEQKQELEDRINRILAHAAEIDASVARALAKSHGNDPHNAGHSTYESLNDAEVERALELARKGDEMSDVELRELNRLLRFNSGEKDGEFATEFYQGLGGPEKTLQFYAEMSIDGTGADATKTRLNEVQDLQKVMGYTLANATDPDHKHHLPGTWGADFRRLGTQQIGWEQGQWNKPYGYQVLGGLLRYGNYDARFLTPIAEHITQLHKKDPYFFLSNKPTGSPDTYGFNPSGKLGTGNDPLNSVLEALGHSPEASEKFFTRPPTAYNEDGTVKKEGDLGFRSYLDLFTDKDFEWTVDTNAANVLADEDKTKAALNFGPEALGHALEAATTGRPYDSDATADAIKHSEAQAHLVNDIVNKFGGDPELIRHNENGDLDGEETGPLYALRGSLGDITAEYMGDFQRAMYDEDPASGLFPTFGAAADLDPNSTTRFLGEVGQDPNAYSAITTAQQTYTTNVVDQVVNGSSHSTASLDGRVGAAVAPGSAIAGIMSDARAHAIYEYHTASDAEFNEAAAEKQKWVNRILGMGIEKVGERVPIAGAPLEWASEDIQEFIMKSIEQDTSSEAETQAGEEYTNGRQAALDSARAAVDQALVNNNTIDADTADDLRRAARTSAGHSHSDGAQWKSESSKH</sequence>
<organism evidence="2 3">
    <name type="scientific">Streptomyces argyrophylli</name>
    <dbReference type="NCBI Taxonomy" id="2726118"/>
    <lineage>
        <taxon>Bacteria</taxon>
        <taxon>Bacillati</taxon>
        <taxon>Actinomycetota</taxon>
        <taxon>Actinomycetes</taxon>
        <taxon>Kitasatosporales</taxon>
        <taxon>Streptomycetaceae</taxon>
        <taxon>Streptomyces</taxon>
    </lineage>
</organism>
<dbReference type="SUPFAM" id="SSF140453">
    <property type="entry name" value="EsxAB dimer-like"/>
    <property type="match status" value="1"/>
</dbReference>
<dbReference type="RefSeq" id="WP_171156543.1">
    <property type="nucleotide sequence ID" value="NZ_CP053189.1"/>
</dbReference>
<evidence type="ECO:0000256" key="1">
    <source>
        <dbReference type="SAM" id="MobiDB-lite"/>
    </source>
</evidence>